<protein>
    <submittedName>
        <fullName evidence="1">Uncharacterized protein</fullName>
    </submittedName>
</protein>
<evidence type="ECO:0000313" key="1">
    <source>
        <dbReference type="EnsemblPlants" id="Bra019496.1-P"/>
    </source>
</evidence>
<dbReference type="InParanoid" id="M4DSK3"/>
<organism evidence="1 2">
    <name type="scientific">Brassica campestris</name>
    <name type="common">Field mustard</name>
    <dbReference type="NCBI Taxonomy" id="3711"/>
    <lineage>
        <taxon>Eukaryota</taxon>
        <taxon>Viridiplantae</taxon>
        <taxon>Streptophyta</taxon>
        <taxon>Embryophyta</taxon>
        <taxon>Tracheophyta</taxon>
        <taxon>Spermatophyta</taxon>
        <taxon>Magnoliopsida</taxon>
        <taxon>eudicotyledons</taxon>
        <taxon>Gunneridae</taxon>
        <taxon>Pentapetalae</taxon>
        <taxon>rosids</taxon>
        <taxon>malvids</taxon>
        <taxon>Brassicales</taxon>
        <taxon>Brassicaceae</taxon>
        <taxon>Brassiceae</taxon>
        <taxon>Brassica</taxon>
    </lineage>
</organism>
<dbReference type="EnsemblPlants" id="Bra019496.1">
    <property type="protein sequence ID" value="Bra019496.1-P"/>
    <property type="gene ID" value="Bra019496"/>
</dbReference>
<dbReference type="OMA" id="NEPNDWW"/>
<dbReference type="Gramene" id="Bra019496.1">
    <property type="protein sequence ID" value="Bra019496.1-P"/>
    <property type="gene ID" value="Bra019496"/>
</dbReference>
<evidence type="ECO:0000313" key="2">
    <source>
        <dbReference type="Proteomes" id="UP000011750"/>
    </source>
</evidence>
<accession>M4DSK3</accession>
<dbReference type="Proteomes" id="UP000011750">
    <property type="component" value="Chromosome A06"/>
</dbReference>
<reference evidence="1" key="3">
    <citation type="submission" date="2023-03" db="UniProtKB">
        <authorList>
            <consortium name="EnsemblPlants"/>
        </authorList>
    </citation>
    <scope>IDENTIFICATION</scope>
    <source>
        <strain evidence="1">cv. Chiifu-401-42</strain>
    </source>
</reference>
<reference evidence="1 2" key="1">
    <citation type="journal article" date="2011" name="Nat. Genet.">
        <title>The genome of the mesopolyploid crop species Brassica rapa.</title>
        <authorList>
            <consortium name="Brassica rapa Genome Sequencing Project Consortium"/>
            <person name="Wang X."/>
            <person name="Wang H."/>
            <person name="Wang J."/>
            <person name="Sun R."/>
            <person name="Wu J."/>
            <person name="Liu S."/>
            <person name="Bai Y."/>
            <person name="Mun J.H."/>
            <person name="Bancroft I."/>
            <person name="Cheng F."/>
            <person name="Huang S."/>
            <person name="Li X."/>
            <person name="Hua W."/>
            <person name="Wang J."/>
            <person name="Wang X."/>
            <person name="Freeling M."/>
            <person name="Pires J.C."/>
            <person name="Paterson A.H."/>
            <person name="Chalhoub B."/>
            <person name="Wang B."/>
            <person name="Hayward A."/>
            <person name="Sharpe A.G."/>
            <person name="Park B.S."/>
            <person name="Weisshaar B."/>
            <person name="Liu B."/>
            <person name="Li B."/>
            <person name="Liu B."/>
            <person name="Tong C."/>
            <person name="Song C."/>
            <person name="Duran C."/>
            <person name="Peng C."/>
            <person name="Geng C."/>
            <person name="Koh C."/>
            <person name="Lin C."/>
            <person name="Edwards D."/>
            <person name="Mu D."/>
            <person name="Shen D."/>
            <person name="Soumpourou E."/>
            <person name="Li F."/>
            <person name="Fraser F."/>
            <person name="Conant G."/>
            <person name="Lassalle G."/>
            <person name="King G.J."/>
            <person name="Bonnema G."/>
            <person name="Tang H."/>
            <person name="Wang H."/>
            <person name="Belcram H."/>
            <person name="Zhou H."/>
            <person name="Hirakawa H."/>
            <person name="Abe H."/>
            <person name="Guo H."/>
            <person name="Wang H."/>
            <person name="Jin H."/>
            <person name="Parkin I.A."/>
            <person name="Batley J."/>
            <person name="Kim J.S."/>
            <person name="Just J."/>
            <person name="Li J."/>
            <person name="Xu J."/>
            <person name="Deng J."/>
            <person name="Kim J.A."/>
            <person name="Li J."/>
            <person name="Yu J."/>
            <person name="Meng J."/>
            <person name="Wang J."/>
            <person name="Min J."/>
            <person name="Poulain J."/>
            <person name="Wang J."/>
            <person name="Hatakeyama K."/>
            <person name="Wu K."/>
            <person name="Wang L."/>
            <person name="Fang L."/>
            <person name="Trick M."/>
            <person name="Links M.G."/>
            <person name="Zhao M."/>
            <person name="Jin M."/>
            <person name="Ramchiary N."/>
            <person name="Drou N."/>
            <person name="Berkman P.J."/>
            <person name="Cai Q."/>
            <person name="Huang Q."/>
            <person name="Li R."/>
            <person name="Tabata S."/>
            <person name="Cheng S."/>
            <person name="Zhang S."/>
            <person name="Zhang S."/>
            <person name="Huang S."/>
            <person name="Sato S."/>
            <person name="Sun S."/>
            <person name="Kwon S.J."/>
            <person name="Choi S.R."/>
            <person name="Lee T.H."/>
            <person name="Fan W."/>
            <person name="Zhao X."/>
            <person name="Tan X."/>
            <person name="Xu X."/>
            <person name="Wang Y."/>
            <person name="Qiu Y."/>
            <person name="Yin Y."/>
            <person name="Li Y."/>
            <person name="Du Y."/>
            <person name="Liao Y."/>
            <person name="Lim Y."/>
            <person name="Narusaka Y."/>
            <person name="Wang Y."/>
            <person name="Wang Z."/>
            <person name="Li Z."/>
            <person name="Wang Z."/>
            <person name="Xiong Z."/>
            <person name="Zhang Z."/>
        </authorList>
    </citation>
    <scope>NUCLEOTIDE SEQUENCE [LARGE SCALE GENOMIC DNA]</scope>
    <source>
        <strain evidence="1 2">cv. Chiifu-401-42</strain>
    </source>
</reference>
<sequence length="312" mass="36827">MAAKGVECDTSLSLKELVDWEDDGGFWRRVDDIYPYISWTWNYDVVENADFRRKDEVEDDRIKVLKRMIMTKNDFNDHTWDFKDTPEFSLGLMTKKERMMKPQHAPFNEDMKAFAAQLFQQNFFVMQERLHKQMGENFEKIQYELKDLLKDASIEAEHGEISTSKPSPSKLLPRRFKRLDVNLSQADDINEWICTQGLEGLSQSSYVPGFDPSQTNKDNEPNDWWTPMTTVQNYQKLNQCKKLQLQHRQSGRNGLNNQARNLSLVIHQWRKMGIHTQTLGMAPAWYRPQFRGWQNYPGLPTEDCFRYMEGCT</sequence>
<reference evidence="1 2" key="2">
    <citation type="journal article" date="2018" name="Hortic Res">
        <title>Improved Brassica rapa reference genome by single-molecule sequencing and chromosome conformation capture technologies.</title>
        <authorList>
            <person name="Zhang L."/>
            <person name="Cai X."/>
            <person name="Wu J."/>
            <person name="Liu M."/>
            <person name="Grob S."/>
            <person name="Cheng F."/>
            <person name="Liang J."/>
            <person name="Cai C."/>
            <person name="Liu Z."/>
            <person name="Liu B."/>
            <person name="Wang F."/>
            <person name="Li S."/>
            <person name="Liu F."/>
            <person name="Li X."/>
            <person name="Cheng L."/>
            <person name="Yang W."/>
            <person name="Li M.H."/>
            <person name="Grossniklaus U."/>
            <person name="Zheng H."/>
            <person name="Wang X."/>
        </authorList>
    </citation>
    <scope>NUCLEOTIDE SEQUENCE [LARGE SCALE GENOMIC DNA]</scope>
    <source>
        <strain evidence="1 2">cv. Chiifu-401-42</strain>
    </source>
</reference>
<dbReference type="HOGENOM" id="CLU_892416_0_0_1"/>
<name>M4DSK3_BRACM</name>
<dbReference type="AlphaFoldDB" id="M4DSK3"/>
<proteinExistence type="predicted"/>
<keyword evidence="2" id="KW-1185">Reference proteome</keyword>